<dbReference type="Pfam" id="PF12796">
    <property type="entry name" value="Ank_2"/>
    <property type="match status" value="1"/>
</dbReference>
<evidence type="ECO:0000256" key="1">
    <source>
        <dbReference type="PROSITE-ProRule" id="PRU00023"/>
    </source>
</evidence>
<dbReference type="Gene3D" id="2.60.120.650">
    <property type="entry name" value="Cupin"/>
    <property type="match status" value="1"/>
</dbReference>
<dbReference type="InterPro" id="IPR002110">
    <property type="entry name" value="Ankyrin_rpt"/>
</dbReference>
<evidence type="ECO:0000259" key="2">
    <source>
        <dbReference type="PROSITE" id="PS51184"/>
    </source>
</evidence>
<dbReference type="SUPFAM" id="SSF48403">
    <property type="entry name" value="Ankyrin repeat"/>
    <property type="match status" value="1"/>
</dbReference>
<dbReference type="SUPFAM" id="SSF51197">
    <property type="entry name" value="Clavaminate synthase-like"/>
    <property type="match status" value="1"/>
</dbReference>
<proteinExistence type="predicted"/>
<feature type="repeat" description="ANK" evidence="1">
    <location>
        <begin position="431"/>
        <end position="463"/>
    </location>
</feature>
<accession>A0A7S1F777</accession>
<dbReference type="Pfam" id="PF08007">
    <property type="entry name" value="JmjC_2"/>
    <property type="match status" value="1"/>
</dbReference>
<keyword evidence="1" id="KW-0040">ANK repeat</keyword>
<dbReference type="Gene3D" id="1.25.40.20">
    <property type="entry name" value="Ankyrin repeat-containing domain"/>
    <property type="match status" value="1"/>
</dbReference>
<gene>
    <name evidence="3" type="ORF">NSCI0253_LOCUS23521</name>
</gene>
<dbReference type="InterPro" id="IPR003347">
    <property type="entry name" value="JmjC_dom"/>
</dbReference>
<dbReference type="PANTHER" id="PTHR46586">
    <property type="entry name" value="ANKYRIN REPEAT-CONTAINING PROTEIN"/>
    <property type="match status" value="1"/>
</dbReference>
<dbReference type="PROSITE" id="PS51184">
    <property type="entry name" value="JMJC"/>
    <property type="match status" value="1"/>
</dbReference>
<dbReference type="InterPro" id="IPR052050">
    <property type="entry name" value="SecEffector_AnkRepeat"/>
</dbReference>
<protein>
    <recommendedName>
        <fullName evidence="2">JmjC domain-containing protein</fullName>
    </recommendedName>
</protein>
<dbReference type="InterPro" id="IPR036770">
    <property type="entry name" value="Ankyrin_rpt-contain_sf"/>
</dbReference>
<feature type="domain" description="JmjC" evidence="2">
    <location>
        <begin position="159"/>
        <end position="299"/>
    </location>
</feature>
<dbReference type="AlphaFoldDB" id="A0A7S1F777"/>
<dbReference type="EMBL" id="HBFQ01033404">
    <property type="protein sequence ID" value="CAD8849171.1"/>
    <property type="molecule type" value="Transcribed_RNA"/>
</dbReference>
<name>A0A7S1F777_NOCSC</name>
<dbReference type="SMART" id="SM00248">
    <property type="entry name" value="ANK"/>
    <property type="match status" value="4"/>
</dbReference>
<sequence length="519" mass="57059">MAETPCEITTESQPRACPRCCKCCSLMLSCGVGIVAVAYGLASDDGACVGVIQEPRDDCRLPRFDAKSPNATRCFHRLRGRSPLLMEGLIDEWPHLAWSFQDWQEELRNMTLPVRSARLTSLGGGQIEAEGVSGAEFFDRILDRDDILVFNTAHKDDVVRDILRNSSLEVPDLLTGVYANPVLSISGSRGGLQYHNHDESWLGLLVGEKRWFLQHPAWRPSSAHRRAAPEELALEHGVVECVQRPGEVVYLPERWWHATYNTGDLVLGVGGNGPSDGLRGAVLRGDIDSLSRAVVSDETMDLPDLARAATLAGHMEVLQWLVDQDTSSETVSEMSKNAMFGAVRGGHTRILNHLLEQGATLDAETWSGEWGKHDPMQEAARQGHVSVLALLQEHGGDIRGQPLIAAAAAGHVRALSWLEEHGADMRPPMPRNVVPMHVAFINGHVEVAEWLVERGHLLHEADEHGVLPMHLAASRGNTEILGWLMKQDDLSTEARSELRDRAEYGGHAEVVQLLAESVD</sequence>
<organism evidence="3">
    <name type="scientific">Noctiluca scintillans</name>
    <name type="common">Sea sparkle</name>
    <name type="synonym">Red tide dinoflagellate</name>
    <dbReference type="NCBI Taxonomy" id="2966"/>
    <lineage>
        <taxon>Eukaryota</taxon>
        <taxon>Sar</taxon>
        <taxon>Alveolata</taxon>
        <taxon>Dinophyceae</taxon>
        <taxon>Noctilucales</taxon>
        <taxon>Noctilucaceae</taxon>
        <taxon>Noctiluca</taxon>
    </lineage>
</organism>
<dbReference type="PANTHER" id="PTHR46586:SF3">
    <property type="entry name" value="ANKYRIN REPEAT-CONTAINING PROTEIN"/>
    <property type="match status" value="1"/>
</dbReference>
<reference evidence="3" key="1">
    <citation type="submission" date="2021-01" db="EMBL/GenBank/DDBJ databases">
        <authorList>
            <person name="Corre E."/>
            <person name="Pelletier E."/>
            <person name="Niang G."/>
            <person name="Scheremetjew M."/>
            <person name="Finn R."/>
            <person name="Kale V."/>
            <person name="Holt S."/>
            <person name="Cochrane G."/>
            <person name="Meng A."/>
            <person name="Brown T."/>
            <person name="Cohen L."/>
        </authorList>
    </citation>
    <scope>NUCLEOTIDE SEQUENCE</scope>
</reference>
<dbReference type="PROSITE" id="PS50088">
    <property type="entry name" value="ANK_REPEAT"/>
    <property type="match status" value="1"/>
</dbReference>
<evidence type="ECO:0000313" key="3">
    <source>
        <dbReference type="EMBL" id="CAD8849171.1"/>
    </source>
</evidence>